<protein>
    <submittedName>
        <fullName evidence="1">Uncharacterized protein</fullName>
    </submittedName>
</protein>
<reference evidence="1 2" key="1">
    <citation type="submission" date="2021-06" db="EMBL/GenBank/DDBJ databases">
        <title>Caerostris extrusa draft genome.</title>
        <authorList>
            <person name="Kono N."/>
            <person name="Arakawa K."/>
        </authorList>
    </citation>
    <scope>NUCLEOTIDE SEQUENCE [LARGE SCALE GENOMIC DNA]</scope>
</reference>
<dbReference type="Proteomes" id="UP001054945">
    <property type="component" value="Unassembled WGS sequence"/>
</dbReference>
<evidence type="ECO:0000313" key="1">
    <source>
        <dbReference type="EMBL" id="GIX70588.1"/>
    </source>
</evidence>
<dbReference type="AlphaFoldDB" id="A0AAV4MDV0"/>
<proteinExistence type="predicted"/>
<dbReference type="EMBL" id="BPLR01019688">
    <property type="protein sequence ID" value="GIX70588.1"/>
    <property type="molecule type" value="Genomic_DNA"/>
</dbReference>
<keyword evidence="2" id="KW-1185">Reference proteome</keyword>
<gene>
    <name evidence="1" type="ORF">CEXT_88381</name>
</gene>
<organism evidence="1 2">
    <name type="scientific">Caerostris extrusa</name>
    <name type="common">Bark spider</name>
    <name type="synonym">Caerostris bankana</name>
    <dbReference type="NCBI Taxonomy" id="172846"/>
    <lineage>
        <taxon>Eukaryota</taxon>
        <taxon>Metazoa</taxon>
        <taxon>Ecdysozoa</taxon>
        <taxon>Arthropoda</taxon>
        <taxon>Chelicerata</taxon>
        <taxon>Arachnida</taxon>
        <taxon>Araneae</taxon>
        <taxon>Araneomorphae</taxon>
        <taxon>Entelegynae</taxon>
        <taxon>Araneoidea</taxon>
        <taxon>Araneidae</taxon>
        <taxon>Caerostris</taxon>
    </lineage>
</organism>
<evidence type="ECO:0000313" key="2">
    <source>
        <dbReference type="Proteomes" id="UP001054945"/>
    </source>
</evidence>
<sequence length="88" mass="9513">MFVINLRHQWLTSPHINTSLTVWASKHAQGCRFGPTLHLTPSESAPGPIPCSIVKPLSDSLLQHPRAGVKGAQVLLEEGSGSFLCIED</sequence>
<accession>A0AAV4MDV0</accession>
<comment type="caution">
    <text evidence="1">The sequence shown here is derived from an EMBL/GenBank/DDBJ whole genome shotgun (WGS) entry which is preliminary data.</text>
</comment>
<name>A0AAV4MDV0_CAEEX</name>